<feature type="signal peptide" evidence="1">
    <location>
        <begin position="1"/>
        <end position="22"/>
    </location>
</feature>
<sequence>MLSRRTLATSVAVLLGIRGAAGQSASAYTDTTTGMTFQALQDSSTGFVFGIALPETIGTDFIGQMVFSLTDGAGWGGASFNGAMTESLLLVAWPNGDEVMTSFREATAYSTPPVYNGSDVTLSTIADGTYVNDTHLSLTFLCRGCIVGDSLTFSSTDTSAVLGWAYSTSSPSDVADETTDLVYHSAGYGEFGLGISNAQTSEYESWAALASGDDSGSSSSAVSAASSSTFQISSTTAAVTSTAVASSTKSTASTTSEGASSTASAASSSFVAVTTTKAASTSSGATTTTTADSSTITDANVCMNNYNSCIAASQPNPDWDGCGATKDSCLANVKYARTRRSGNLGRRL</sequence>
<dbReference type="PANTHER" id="PTHR47190">
    <property type="entry name" value="DEHYDROGENASE, PUTATIVE-RELATED"/>
    <property type="match status" value="1"/>
</dbReference>
<organism evidence="3 4">
    <name type="scientific">Armillaria luteobubalina</name>
    <dbReference type="NCBI Taxonomy" id="153913"/>
    <lineage>
        <taxon>Eukaryota</taxon>
        <taxon>Fungi</taxon>
        <taxon>Dikarya</taxon>
        <taxon>Basidiomycota</taxon>
        <taxon>Agaricomycotina</taxon>
        <taxon>Agaricomycetes</taxon>
        <taxon>Agaricomycetidae</taxon>
        <taxon>Agaricales</taxon>
        <taxon>Marasmiineae</taxon>
        <taxon>Physalacriaceae</taxon>
        <taxon>Armillaria</taxon>
    </lineage>
</organism>
<proteinExistence type="predicted"/>
<dbReference type="InterPro" id="IPR015920">
    <property type="entry name" value="Cellobiose_DH-like_cyt"/>
</dbReference>
<evidence type="ECO:0000256" key="1">
    <source>
        <dbReference type="SAM" id="SignalP"/>
    </source>
</evidence>
<dbReference type="EMBL" id="JAUEPU010000007">
    <property type="protein sequence ID" value="KAK0501006.1"/>
    <property type="molecule type" value="Genomic_DNA"/>
</dbReference>
<name>A0AA39QFQ0_9AGAR</name>
<feature type="chain" id="PRO_5041221929" description="Cellobiose dehydrogenase-like cytochrome domain-containing protein" evidence="1">
    <location>
        <begin position="23"/>
        <end position="348"/>
    </location>
</feature>
<dbReference type="InterPro" id="IPR053208">
    <property type="entry name" value="GMC_Oxidoreductase_CD"/>
</dbReference>
<dbReference type="SUPFAM" id="SSF49344">
    <property type="entry name" value="CBD9-like"/>
    <property type="match status" value="1"/>
</dbReference>
<dbReference type="AlphaFoldDB" id="A0AA39QFQ0"/>
<dbReference type="Pfam" id="PF16010">
    <property type="entry name" value="CDH-cyt"/>
    <property type="match status" value="1"/>
</dbReference>
<dbReference type="CDD" id="cd09630">
    <property type="entry name" value="CDH_like_cytochrome"/>
    <property type="match status" value="1"/>
</dbReference>
<dbReference type="Gene3D" id="2.60.40.1210">
    <property type="entry name" value="Cellobiose dehydrogenase, cytochrome domain"/>
    <property type="match status" value="1"/>
</dbReference>
<comment type="caution">
    <text evidence="3">The sequence shown here is derived from an EMBL/GenBank/DDBJ whole genome shotgun (WGS) entry which is preliminary data.</text>
</comment>
<evidence type="ECO:0000313" key="4">
    <source>
        <dbReference type="Proteomes" id="UP001175228"/>
    </source>
</evidence>
<dbReference type="Proteomes" id="UP001175228">
    <property type="component" value="Unassembled WGS sequence"/>
</dbReference>
<gene>
    <name evidence="3" type="ORF">EDD18DRAFT_1247929</name>
</gene>
<keyword evidence="4" id="KW-1185">Reference proteome</keyword>
<reference evidence="3" key="1">
    <citation type="submission" date="2023-06" db="EMBL/GenBank/DDBJ databases">
        <authorList>
            <consortium name="Lawrence Berkeley National Laboratory"/>
            <person name="Ahrendt S."/>
            <person name="Sahu N."/>
            <person name="Indic B."/>
            <person name="Wong-Bajracharya J."/>
            <person name="Merenyi Z."/>
            <person name="Ke H.-M."/>
            <person name="Monk M."/>
            <person name="Kocsube S."/>
            <person name="Drula E."/>
            <person name="Lipzen A."/>
            <person name="Balint B."/>
            <person name="Henrissat B."/>
            <person name="Andreopoulos B."/>
            <person name="Martin F.M."/>
            <person name="Harder C.B."/>
            <person name="Rigling D."/>
            <person name="Ford K.L."/>
            <person name="Foster G.D."/>
            <person name="Pangilinan J."/>
            <person name="Papanicolaou A."/>
            <person name="Barry K."/>
            <person name="LaButti K."/>
            <person name="Viragh M."/>
            <person name="Koriabine M."/>
            <person name="Yan M."/>
            <person name="Riley R."/>
            <person name="Champramary S."/>
            <person name="Plett K.L."/>
            <person name="Tsai I.J."/>
            <person name="Slot J."/>
            <person name="Sipos G."/>
            <person name="Plett J."/>
            <person name="Nagy L.G."/>
            <person name="Grigoriev I.V."/>
        </authorList>
    </citation>
    <scope>NUCLEOTIDE SEQUENCE</scope>
    <source>
        <strain evidence="3">HWK02</strain>
    </source>
</reference>
<accession>A0AA39QFQ0</accession>
<keyword evidence="1" id="KW-0732">Signal</keyword>
<protein>
    <recommendedName>
        <fullName evidence="2">Cellobiose dehydrogenase-like cytochrome domain-containing protein</fullName>
    </recommendedName>
</protein>
<dbReference type="PANTHER" id="PTHR47190:SF4">
    <property type="entry name" value="DEHYDROGENASE, PUTATIVE-RELATED"/>
    <property type="match status" value="1"/>
</dbReference>
<evidence type="ECO:0000259" key="2">
    <source>
        <dbReference type="Pfam" id="PF16010"/>
    </source>
</evidence>
<evidence type="ECO:0000313" key="3">
    <source>
        <dbReference type="EMBL" id="KAK0501006.1"/>
    </source>
</evidence>
<feature type="domain" description="Cellobiose dehydrogenase-like cytochrome" evidence="2">
    <location>
        <begin position="28"/>
        <end position="204"/>
    </location>
</feature>